<proteinExistence type="inferred from homology"/>
<gene>
    <name evidence="8" type="primary">hybD</name>
    <name evidence="8" type="ORF">E5987_01890</name>
</gene>
<feature type="binding site" evidence="7">
    <location>
        <position position="99"/>
    </location>
    <ligand>
        <name>Ni(2+)</name>
        <dbReference type="ChEBI" id="CHEBI:49786"/>
    </ligand>
</feature>
<reference evidence="8 9" key="1">
    <citation type="submission" date="2019-12" db="EMBL/GenBank/DDBJ databases">
        <title>Microbes associate with the intestines of laboratory mice.</title>
        <authorList>
            <person name="Navarre W."/>
            <person name="Wong E."/>
        </authorList>
    </citation>
    <scope>NUCLEOTIDE SEQUENCE [LARGE SCALE GENOMIC DNA]</scope>
    <source>
        <strain evidence="8 9">NM82_D38</strain>
    </source>
</reference>
<keyword evidence="5" id="KW-0064">Aspartyl protease</keyword>
<dbReference type="FunFam" id="3.40.50.1450:FF:000002">
    <property type="entry name" value="Hydrogenase 1 maturation protease"/>
    <property type="match status" value="1"/>
</dbReference>
<dbReference type="GO" id="GO:0046872">
    <property type="term" value="F:metal ion binding"/>
    <property type="evidence" value="ECO:0007669"/>
    <property type="project" value="UniProtKB-KW"/>
</dbReference>
<dbReference type="PANTHER" id="PTHR30302">
    <property type="entry name" value="HYDROGENASE 1 MATURATION PROTEASE"/>
    <property type="match status" value="1"/>
</dbReference>
<evidence type="ECO:0000256" key="1">
    <source>
        <dbReference type="ARBA" id="ARBA00006814"/>
    </source>
</evidence>
<dbReference type="InterPro" id="IPR023430">
    <property type="entry name" value="Pept_HybD-like_dom_sf"/>
</dbReference>
<comment type="similarity">
    <text evidence="1">Belongs to the peptidase A31 family.</text>
</comment>
<keyword evidence="9" id="KW-1185">Reference proteome</keyword>
<dbReference type="InterPro" id="IPR004419">
    <property type="entry name" value="Pept_A31_hyd_express"/>
</dbReference>
<dbReference type="NCBIfam" id="TIGR00140">
    <property type="entry name" value="hupD"/>
    <property type="match status" value="1"/>
</dbReference>
<dbReference type="SUPFAM" id="SSF53163">
    <property type="entry name" value="HybD-like"/>
    <property type="match status" value="1"/>
</dbReference>
<feature type="binding site" evidence="7">
    <location>
        <position position="22"/>
    </location>
    <ligand>
        <name>Ni(2+)</name>
        <dbReference type="ChEBI" id="CHEBI:49786"/>
    </ligand>
</feature>
<sequence>MNTVKDIPCLVLGIGNILWADEGFGVRAVEQFNSKYALTDVNNLVADGGTLGMYLFDRICRTENLLVFDCCDFHGAPGELTVLRNDDIRIWTSTKISPHQDGMNDLLAAAMLRGCEPKEIAVVGFQPVLLDDYGGSLSQKAKDVIPQAVADGYHILREWDVGVRERSENETVPALMDAECLNIKNYEEGRPTPEEACREGDIRFAHLNVKRSE</sequence>
<evidence type="ECO:0000256" key="5">
    <source>
        <dbReference type="ARBA" id="ARBA00022750"/>
    </source>
</evidence>
<dbReference type="GO" id="GO:0004190">
    <property type="term" value="F:aspartic-type endopeptidase activity"/>
    <property type="evidence" value="ECO:0007669"/>
    <property type="project" value="UniProtKB-KW"/>
</dbReference>
<keyword evidence="3" id="KW-0645">Protease</keyword>
<feature type="binding site" evidence="7">
    <location>
        <position position="69"/>
    </location>
    <ligand>
        <name>Ni(2+)</name>
        <dbReference type="ChEBI" id="CHEBI:49786"/>
    </ligand>
</feature>
<evidence type="ECO:0000313" key="9">
    <source>
        <dbReference type="Proteomes" id="UP000472580"/>
    </source>
</evidence>
<evidence type="ECO:0000256" key="6">
    <source>
        <dbReference type="ARBA" id="ARBA00022801"/>
    </source>
</evidence>
<protein>
    <submittedName>
        <fullName evidence="8">HyaD/HybD family hydrogenase maturation endopeptidase</fullName>
    </submittedName>
</protein>
<dbReference type="NCBIfam" id="TIGR00072">
    <property type="entry name" value="hydrog_prot"/>
    <property type="match status" value="1"/>
</dbReference>
<dbReference type="RefSeq" id="WP_160334396.1">
    <property type="nucleotide sequence ID" value="NZ_CALPCR010000005.1"/>
</dbReference>
<dbReference type="OrthoDB" id="9792731at2"/>
<evidence type="ECO:0000313" key="8">
    <source>
        <dbReference type="EMBL" id="MVX55959.1"/>
    </source>
</evidence>
<dbReference type="PRINTS" id="PR00446">
    <property type="entry name" value="HYDRGNUPTAKE"/>
</dbReference>
<dbReference type="GO" id="GO:0016485">
    <property type="term" value="P:protein processing"/>
    <property type="evidence" value="ECO:0007669"/>
    <property type="project" value="InterPro"/>
</dbReference>
<dbReference type="CDD" id="cd06062">
    <property type="entry name" value="H2MP_MemB-H2up"/>
    <property type="match status" value="1"/>
</dbReference>
<dbReference type="InterPro" id="IPR000671">
    <property type="entry name" value="Peptidase_A31"/>
</dbReference>
<dbReference type="GO" id="GO:0008047">
    <property type="term" value="F:enzyme activator activity"/>
    <property type="evidence" value="ECO:0007669"/>
    <property type="project" value="InterPro"/>
</dbReference>
<dbReference type="EMBL" id="WSRP01000004">
    <property type="protein sequence ID" value="MVX55959.1"/>
    <property type="molecule type" value="Genomic_DNA"/>
</dbReference>
<evidence type="ECO:0000256" key="4">
    <source>
        <dbReference type="ARBA" id="ARBA00022723"/>
    </source>
</evidence>
<dbReference type="Gene3D" id="3.40.50.1450">
    <property type="entry name" value="HybD-like"/>
    <property type="match status" value="1"/>
</dbReference>
<dbReference type="Proteomes" id="UP000472580">
    <property type="component" value="Unassembled WGS sequence"/>
</dbReference>
<name>A0A6L6YGQ1_9BURK</name>
<evidence type="ECO:0000256" key="7">
    <source>
        <dbReference type="PIRSR" id="PIRSR604419-1"/>
    </source>
</evidence>
<organism evidence="8 9">
    <name type="scientific">Parasutterella muris</name>
    <dbReference type="NCBI Taxonomy" id="2565572"/>
    <lineage>
        <taxon>Bacteria</taxon>
        <taxon>Pseudomonadati</taxon>
        <taxon>Pseudomonadota</taxon>
        <taxon>Betaproteobacteria</taxon>
        <taxon>Burkholderiales</taxon>
        <taxon>Sutterellaceae</taxon>
        <taxon>Parasutterella</taxon>
    </lineage>
</organism>
<keyword evidence="6" id="KW-0378">Hydrolase</keyword>
<dbReference type="PANTHER" id="PTHR30302:SF1">
    <property type="entry name" value="HYDROGENASE 2 MATURATION PROTEASE"/>
    <property type="match status" value="1"/>
</dbReference>
<accession>A0A6L6YGQ1</accession>
<keyword evidence="4 7" id="KW-0479">Metal-binding</keyword>
<dbReference type="Pfam" id="PF01750">
    <property type="entry name" value="HycI"/>
    <property type="match status" value="1"/>
</dbReference>
<comment type="caution">
    <text evidence="8">The sequence shown here is derived from an EMBL/GenBank/DDBJ whole genome shotgun (WGS) entry which is preliminary data.</text>
</comment>
<evidence type="ECO:0000256" key="3">
    <source>
        <dbReference type="ARBA" id="ARBA00022670"/>
    </source>
</evidence>
<dbReference type="AlphaFoldDB" id="A0A6L6YGQ1"/>
<evidence type="ECO:0000256" key="2">
    <source>
        <dbReference type="ARBA" id="ARBA00022596"/>
    </source>
</evidence>
<keyword evidence="2 7" id="KW-0533">Nickel</keyword>